<evidence type="ECO:0000256" key="3">
    <source>
        <dbReference type="ARBA" id="ARBA00022485"/>
    </source>
</evidence>
<reference evidence="10 11" key="1">
    <citation type="journal article" date="2016" name="Sci. Rep.">
        <title>Metabolic traits of an uncultured archaeal lineage -MSBL1- from brine pools of the Red Sea.</title>
        <authorList>
            <person name="Mwirichia R."/>
            <person name="Alam I."/>
            <person name="Rashid M."/>
            <person name="Vinu M."/>
            <person name="Ba-Alawi W."/>
            <person name="Anthony Kamau A."/>
            <person name="Kamanda Ngugi D."/>
            <person name="Goker M."/>
            <person name="Klenk H.P."/>
            <person name="Bajic V."/>
            <person name="Stingl U."/>
        </authorList>
    </citation>
    <scope>NUCLEOTIDE SEQUENCE [LARGE SCALE GENOMIC DNA]</scope>
    <source>
        <strain evidence="10">SCGC-AAA259I09</strain>
    </source>
</reference>
<evidence type="ECO:0000313" key="10">
    <source>
        <dbReference type="EMBL" id="KXA96739.1"/>
    </source>
</evidence>
<dbReference type="GO" id="GO:0016625">
    <property type="term" value="F:oxidoreductase activity, acting on the aldehyde or oxo group of donors, iron-sulfur protein as acceptor"/>
    <property type="evidence" value="ECO:0007669"/>
    <property type="project" value="InterPro"/>
</dbReference>
<evidence type="ECO:0000256" key="6">
    <source>
        <dbReference type="ARBA" id="ARBA00023004"/>
    </source>
</evidence>
<evidence type="ECO:0000313" key="11">
    <source>
        <dbReference type="Proteomes" id="UP000070463"/>
    </source>
</evidence>
<dbReference type="GO" id="GO:0046872">
    <property type="term" value="F:metal ion binding"/>
    <property type="evidence" value="ECO:0007669"/>
    <property type="project" value="UniProtKB-KW"/>
</dbReference>
<evidence type="ECO:0000256" key="8">
    <source>
        <dbReference type="ARBA" id="ARBA00049934"/>
    </source>
</evidence>
<protein>
    <recommendedName>
        <fullName evidence="9">Aldehyde ferredoxin oxidoreductase N-terminal domain-containing protein</fullName>
    </recommendedName>
</protein>
<dbReference type="Pfam" id="PF01314">
    <property type="entry name" value="AFOR_C"/>
    <property type="match status" value="1"/>
</dbReference>
<dbReference type="InterPro" id="IPR001203">
    <property type="entry name" value="OxRdtase_Ald_Fedxn_C"/>
</dbReference>
<keyword evidence="6" id="KW-0408">Iron</keyword>
<feature type="domain" description="Aldehyde ferredoxin oxidoreductase N-terminal" evidence="9">
    <location>
        <begin position="8"/>
        <end position="207"/>
    </location>
</feature>
<dbReference type="AlphaFoldDB" id="A0A133URG4"/>
<comment type="similarity">
    <text evidence="2">Belongs to the AOR/FOR family.</text>
</comment>
<evidence type="ECO:0000259" key="9">
    <source>
        <dbReference type="SMART" id="SM00790"/>
    </source>
</evidence>
<dbReference type="SUPFAM" id="SSF48310">
    <property type="entry name" value="Aldehyde ferredoxin oxidoreductase, C-terminal domains"/>
    <property type="match status" value="1"/>
</dbReference>
<organism evidence="10 11">
    <name type="scientific">candidate division MSBL1 archaeon SCGC-AAA259I09</name>
    <dbReference type="NCBI Taxonomy" id="1698267"/>
    <lineage>
        <taxon>Archaea</taxon>
        <taxon>Methanobacteriati</taxon>
        <taxon>Methanobacteriota</taxon>
        <taxon>candidate division MSBL1</taxon>
    </lineage>
</organism>
<proteinExistence type="inferred from homology"/>
<dbReference type="GO" id="GO:0009055">
    <property type="term" value="F:electron transfer activity"/>
    <property type="evidence" value="ECO:0007669"/>
    <property type="project" value="InterPro"/>
</dbReference>
<dbReference type="InterPro" id="IPR013985">
    <property type="entry name" value="Ald_Fedxn_OxRdtase_dom3"/>
</dbReference>
<dbReference type="PANTHER" id="PTHR30038:SF0">
    <property type="entry name" value="TUNGSTEN-CONTAINING ALDEHYDE FERREDOXIN OXIDOREDUCTASE"/>
    <property type="match status" value="1"/>
</dbReference>
<evidence type="ECO:0000256" key="4">
    <source>
        <dbReference type="ARBA" id="ARBA00022723"/>
    </source>
</evidence>
<dbReference type="InterPro" id="IPR036021">
    <property type="entry name" value="Tungsten_al_ferr_oxy-like_C"/>
</dbReference>
<dbReference type="SMART" id="SM00790">
    <property type="entry name" value="AFOR_N"/>
    <property type="match status" value="1"/>
</dbReference>
<name>A0A133URG4_9EURY</name>
<dbReference type="SUPFAM" id="SSF56228">
    <property type="entry name" value="Aldehyde ferredoxin oxidoreductase, N-terminal domain"/>
    <property type="match status" value="1"/>
</dbReference>
<dbReference type="Gene3D" id="3.60.9.10">
    <property type="entry name" value="Aldehyde ferredoxin oxidoreductase, N-terminal domain"/>
    <property type="match status" value="1"/>
</dbReference>
<dbReference type="Pfam" id="PF02730">
    <property type="entry name" value="AFOR_N"/>
    <property type="match status" value="1"/>
</dbReference>
<dbReference type="GO" id="GO:0051539">
    <property type="term" value="F:4 iron, 4 sulfur cluster binding"/>
    <property type="evidence" value="ECO:0007669"/>
    <property type="project" value="UniProtKB-KW"/>
</dbReference>
<dbReference type="InterPro" id="IPR013983">
    <property type="entry name" value="Ald_Fedxn_OxRdtase_N"/>
</dbReference>
<dbReference type="InterPro" id="IPR051919">
    <property type="entry name" value="W-dependent_AOR"/>
</dbReference>
<evidence type="ECO:0000256" key="2">
    <source>
        <dbReference type="ARBA" id="ARBA00011032"/>
    </source>
</evidence>
<dbReference type="EMBL" id="LHXR01000063">
    <property type="protein sequence ID" value="KXA96739.1"/>
    <property type="molecule type" value="Genomic_DNA"/>
</dbReference>
<dbReference type="PANTHER" id="PTHR30038">
    <property type="entry name" value="ALDEHYDE FERREDOXIN OXIDOREDUCTASE"/>
    <property type="match status" value="1"/>
</dbReference>
<dbReference type="Proteomes" id="UP000070463">
    <property type="component" value="Unassembled WGS sequence"/>
</dbReference>
<dbReference type="InterPro" id="IPR013984">
    <property type="entry name" value="Ald_Fedxn_OxRdtase_dom2"/>
</dbReference>
<dbReference type="InterPro" id="IPR036503">
    <property type="entry name" value="Ald_Fedxn_OxRdtase_N_sf"/>
</dbReference>
<sequence>MTVNKEPKLLRVDLNSHDVVEEEIPEELIEKFIGGKGLAGYYLYKEVPPKADPLSSDNKLIYMTGPTTGYLPSTSRLAVVTKSPQYGGWLDTWGGGQFPAELRFTGYWGIIFEGKSEDWVSLKIDGSEASIETGDFQGKKTSEIARQFDGYKVSCIGPAGENLVKFACIVNDPIKELGRGGEMGREGAGAVMGSKRLKAIAVKNGKKNAQKEVPEELDQVKKSHVKRVTTDEDIAWARDDGTPAIVELSDEAGILPTKNFQKGQIEGAEKISMEAVREMEEQRNACYFCPIACSRYVKVKKGPYEGIETEGPEYETLAMAGSNTGVTDLGAIVAFNDICDKYGIDTMSAGAVIAWAMECTEKGIHDFGIEFGDGKALVEMAEKIALREGDGDILAEGVAGASEQVGGKNIAVCIKDIELPGYDGRGGIGQTLAYSTADRGADHNRSWPIEDEAYGDWDPLTLEGKAERVVSDQDECAAVWSLTTCDFALYSAEHVSEAMRAIGFDLSTEEVVTIGERIHNLARMFNVREGFDRDSDSVPERFTEPMKEGPIEGQAISPEDFEKLLSEYYSIRGWNEKGVPTQETLERLGIKGLIESNK</sequence>
<evidence type="ECO:0000256" key="7">
    <source>
        <dbReference type="ARBA" id="ARBA00023014"/>
    </source>
</evidence>
<keyword evidence="5" id="KW-0560">Oxidoreductase</keyword>
<comment type="cofactor">
    <cofactor evidence="1">
        <name>[4Fe-4S] cluster</name>
        <dbReference type="ChEBI" id="CHEBI:49883"/>
    </cofactor>
</comment>
<comment type="cofactor">
    <cofactor evidence="8">
        <name>tungstopterin</name>
        <dbReference type="ChEBI" id="CHEBI:30402"/>
    </cofactor>
</comment>
<dbReference type="Gene3D" id="1.10.599.10">
    <property type="entry name" value="Aldehyde Ferredoxin Oxidoreductase Protein, subunit A, domain 3"/>
    <property type="match status" value="1"/>
</dbReference>
<evidence type="ECO:0000256" key="5">
    <source>
        <dbReference type="ARBA" id="ARBA00023002"/>
    </source>
</evidence>
<keyword evidence="3" id="KW-0004">4Fe-4S</keyword>
<dbReference type="Gene3D" id="1.10.569.10">
    <property type="entry name" value="Aldehyde Ferredoxin Oxidoreductase Protein, subunit A, domain 2"/>
    <property type="match status" value="1"/>
</dbReference>
<keyword evidence="4" id="KW-0479">Metal-binding</keyword>
<accession>A0A133URG4</accession>
<keyword evidence="7" id="KW-0411">Iron-sulfur</keyword>
<evidence type="ECO:0000256" key="1">
    <source>
        <dbReference type="ARBA" id="ARBA00001966"/>
    </source>
</evidence>
<keyword evidence="11" id="KW-1185">Reference proteome</keyword>
<comment type="caution">
    <text evidence="10">The sequence shown here is derived from an EMBL/GenBank/DDBJ whole genome shotgun (WGS) entry which is preliminary data.</text>
</comment>
<gene>
    <name evidence="10" type="ORF">AKJ37_04530</name>
</gene>